<evidence type="ECO:0000313" key="3">
    <source>
        <dbReference type="Proteomes" id="UP000836841"/>
    </source>
</evidence>
<reference evidence="2 3" key="1">
    <citation type="submission" date="2022-03" db="EMBL/GenBank/DDBJ databases">
        <authorList>
            <person name="Nunn A."/>
            <person name="Chopra R."/>
            <person name="Nunn A."/>
            <person name="Contreras Garrido A."/>
        </authorList>
    </citation>
    <scope>NUCLEOTIDE SEQUENCE [LARGE SCALE GENOMIC DNA]</scope>
</reference>
<dbReference type="EMBL" id="OU466859">
    <property type="protein sequence ID" value="CAH2051583.1"/>
    <property type="molecule type" value="Genomic_DNA"/>
</dbReference>
<dbReference type="AlphaFoldDB" id="A0AAU9RVF8"/>
<organism evidence="2 3">
    <name type="scientific">Thlaspi arvense</name>
    <name type="common">Field penny-cress</name>
    <dbReference type="NCBI Taxonomy" id="13288"/>
    <lineage>
        <taxon>Eukaryota</taxon>
        <taxon>Viridiplantae</taxon>
        <taxon>Streptophyta</taxon>
        <taxon>Embryophyta</taxon>
        <taxon>Tracheophyta</taxon>
        <taxon>Spermatophyta</taxon>
        <taxon>Magnoliopsida</taxon>
        <taxon>eudicotyledons</taxon>
        <taxon>Gunneridae</taxon>
        <taxon>Pentapetalae</taxon>
        <taxon>rosids</taxon>
        <taxon>malvids</taxon>
        <taxon>Brassicales</taxon>
        <taxon>Brassicaceae</taxon>
        <taxon>Thlaspideae</taxon>
        <taxon>Thlaspi</taxon>
    </lineage>
</organism>
<dbReference type="Proteomes" id="UP000836841">
    <property type="component" value="Chromosome 3"/>
</dbReference>
<evidence type="ECO:0000313" key="2">
    <source>
        <dbReference type="EMBL" id="CAH2051583.1"/>
    </source>
</evidence>
<gene>
    <name evidence="2" type="ORF">TAV2_LOCUS11676</name>
</gene>
<dbReference type="InterPro" id="IPR036691">
    <property type="entry name" value="Endo/exonu/phosph_ase_sf"/>
</dbReference>
<protein>
    <recommendedName>
        <fullName evidence="1">Reverse transcriptase zinc-binding domain-containing protein</fullName>
    </recommendedName>
</protein>
<dbReference type="PANTHER" id="PTHR33116">
    <property type="entry name" value="REVERSE TRANSCRIPTASE ZINC-BINDING DOMAIN-CONTAINING PROTEIN-RELATED-RELATED"/>
    <property type="match status" value="1"/>
</dbReference>
<feature type="domain" description="Reverse transcriptase zinc-binding" evidence="1">
    <location>
        <begin position="784"/>
        <end position="846"/>
    </location>
</feature>
<sequence length="889" mass="100327">MCQKCLLRPSLTMARQSFRLWNQSSSKRLSSGKGTLWPNFTVFFLLHQWYHDLNPIWGKFGSILMRKILDFACMIFIPSVQTREWILEMGFWNAGHCSFTISSWTLDAPTWAILNNVPSMLYSLDGISVIASAVEEYLHTENSLLDDVNIGETKVNVEIMLQSSPPETIIIRDSQGFGLVSSSPSECLNCERFGHLMNQCQKPLSKKKPGFIVPLFPSRNKPLVGGILETRVKEDNAVGILRNALPGWRWDNNYGFYDIGRMWVVWDPSFLIMVCGVFNPSSIISLTVAFVYAYNTKVQRIVLWEEITEVSQNPLVEDSPLFMVGDFNQILSASEHYSIIPYHLLLTGDPILRKLDRALVNDDLICLDSERERSKKGFKYFSFTSFHCNFISKLSEAWNSPSIVDSSLFMLDLRLKEAKSCCKELNSEGFGNIQQRIKEALLNLDECFSALLRICWIEKRLRQEENGGFLPMLRRSFIIMVLAHQARNAITYLRTSDRVRIDGKDQIKNMLISFFTNLLGTESSANPYSRILKLVIPQAVQNNQVGFVKARLLCENGLAVNRNKSVVFFDGGDIEATAGIAERLGLKQGSFPVRYLGVPLTSRKLRKRDYQSLLTSFHLGQFVTSPLLDIFNCFSQLFTLLFHSGPLSFSCLTNESGGLGLRRLEAWNKVLGLKLIWLIFTDMWSLWVSWVQHNLIEVSNFWSLDVGNSGSWIWKSLCKLRPLAHPFVIYEVGSNLRAPDSGSGFSSYSASTMCLPPAAAITESEVDDIFQWKTGLNTMPSSSFSSSLTWMALHPQGPQVAWHPAIWFKGGLPKHAFLSWVTARNRLPTRDRLRGWGLPVLSTCLLRAPDSGGGFSSYSASTMVDSSLSQQGFYFSAFEIVSSTSGSNH</sequence>
<evidence type="ECO:0000259" key="1">
    <source>
        <dbReference type="Pfam" id="PF13966"/>
    </source>
</evidence>
<name>A0AAU9RVF8_THLAR</name>
<keyword evidence="3" id="KW-1185">Reference proteome</keyword>
<dbReference type="PANTHER" id="PTHR33116:SF78">
    <property type="entry name" value="OS12G0587133 PROTEIN"/>
    <property type="match status" value="1"/>
</dbReference>
<proteinExistence type="predicted"/>
<dbReference type="InterPro" id="IPR026960">
    <property type="entry name" value="RVT-Znf"/>
</dbReference>
<dbReference type="SUPFAM" id="SSF56219">
    <property type="entry name" value="DNase I-like"/>
    <property type="match status" value="1"/>
</dbReference>
<dbReference type="Pfam" id="PF13966">
    <property type="entry name" value="zf-RVT"/>
    <property type="match status" value="1"/>
</dbReference>
<accession>A0AAU9RVF8</accession>